<evidence type="ECO:0000256" key="6">
    <source>
        <dbReference type="HAMAP-Rule" id="MF_03146"/>
    </source>
</evidence>
<keyword evidence="1" id="KW-0963">Cytoplasm</keyword>
<comment type="catalytic activity">
    <reaction evidence="6">
        <text>an N(1)-methylpseudouridine in rRNA + S-adenosyl-L-methionine = N(1)-methyl-N(3)-[(3S)-3-amino-3-carboxypropyl]pseudouridine in rRNA + S-methyl-5'-thioadenosine + H(+)</text>
        <dbReference type="Rhea" id="RHEA:63296"/>
        <dbReference type="Rhea" id="RHEA-COMP:11634"/>
        <dbReference type="Rhea" id="RHEA-COMP:16310"/>
        <dbReference type="ChEBI" id="CHEBI:15378"/>
        <dbReference type="ChEBI" id="CHEBI:17509"/>
        <dbReference type="ChEBI" id="CHEBI:59789"/>
        <dbReference type="ChEBI" id="CHEBI:74890"/>
        <dbReference type="ChEBI" id="CHEBI:146234"/>
        <dbReference type="EC" id="2.5.1.157"/>
    </reaction>
</comment>
<sequence length="260" mass="28294">MGGVRPAGKGRKGCRHAERNGKPAVGEGCESDSTHSDAEGSIGFQGLTIKLCMFEFSQNDAKKDSGVRLVRRGLATSMAANAAFKGIVLSSSSSTYLSRADRPLLEQFGLAGINCSWNRVEELPWARLQRQGHHRILPHLLAANTINYGRPFKLNTAEALGAALIIAGFDQDAAQVFDSFPDGEQFVRLNGEVLRLYSQASSSDELKAVQDHYLKRTQQEAAERREKGMDLPPSASDSEEVSDEERDEDQLDAAGNTIKA</sequence>
<organism evidence="9">
    <name type="scientific">Noctiluca scintillans</name>
    <name type="common">Sea sparkle</name>
    <name type="synonym">Red tide dinoflagellate</name>
    <dbReference type="NCBI Taxonomy" id="2966"/>
    <lineage>
        <taxon>Eukaryota</taxon>
        <taxon>Sar</taxon>
        <taxon>Alveolata</taxon>
        <taxon>Dinophyceae</taxon>
        <taxon>Noctilucales</taxon>
        <taxon>Noctilucaceae</taxon>
        <taxon>Noctiluca</taxon>
    </lineage>
</organism>
<comment type="function">
    <text evidence="6">Aminocarboxypropyltransferase that catalyzes the aminocarboxypropyl transfer on pseudouridine in 18S rRNA. It constitutes the last step in biosynthesis of the hypermodified N1-methyl-N3-(3-amino-3-carboxypropyl) pseudouridine (m1acp3-Psi).</text>
</comment>
<feature type="region of interest" description="Disordered" evidence="7">
    <location>
        <begin position="1"/>
        <end position="33"/>
    </location>
</feature>
<feature type="binding site" evidence="6">
    <location>
        <position position="137"/>
    </location>
    <ligand>
        <name>S-adenosyl-L-methionine</name>
        <dbReference type="ChEBI" id="CHEBI:59789"/>
    </ligand>
</feature>
<dbReference type="PANTHER" id="PTHR20426">
    <property type="entry name" value="RIBOSOME BIOGENESIS PROTEIN TSR3 HOMOLOG"/>
    <property type="match status" value="1"/>
</dbReference>
<dbReference type="EMBL" id="HBFQ01027097">
    <property type="protein sequence ID" value="CAD8844823.1"/>
    <property type="molecule type" value="Transcribed_RNA"/>
</dbReference>
<dbReference type="GO" id="GO:1904047">
    <property type="term" value="F:S-adenosyl-L-methionine binding"/>
    <property type="evidence" value="ECO:0007669"/>
    <property type="project" value="UniProtKB-UniRule"/>
</dbReference>
<dbReference type="EC" id="2.5.1.157" evidence="6"/>
<evidence type="ECO:0000256" key="3">
    <source>
        <dbReference type="ARBA" id="ARBA00022552"/>
    </source>
</evidence>
<keyword evidence="4 6" id="KW-0808">Transferase</keyword>
<comment type="similarity">
    <text evidence="6">Belongs to the TDD superfamily. TSR3 family.</text>
</comment>
<feature type="compositionally biased region" description="Basic and acidic residues" evidence="7">
    <location>
        <begin position="217"/>
        <end position="229"/>
    </location>
</feature>
<evidence type="ECO:0000256" key="7">
    <source>
        <dbReference type="SAM" id="MobiDB-lite"/>
    </source>
</evidence>
<dbReference type="GO" id="GO:0030490">
    <property type="term" value="P:maturation of SSU-rRNA"/>
    <property type="evidence" value="ECO:0007669"/>
    <property type="project" value="TreeGrafter"/>
</dbReference>
<accession>A0A7S1A7P6</accession>
<dbReference type="AlphaFoldDB" id="A0A7S1A7P6"/>
<dbReference type="InterPro" id="IPR007177">
    <property type="entry name" value="Tsr3_C"/>
</dbReference>
<evidence type="ECO:0000256" key="1">
    <source>
        <dbReference type="ARBA" id="ARBA00022490"/>
    </source>
</evidence>
<proteinExistence type="inferred from homology"/>
<reference evidence="9" key="1">
    <citation type="submission" date="2021-01" db="EMBL/GenBank/DDBJ databases">
        <authorList>
            <person name="Corre E."/>
            <person name="Pelletier E."/>
            <person name="Niang G."/>
            <person name="Scheremetjew M."/>
            <person name="Finn R."/>
            <person name="Kale V."/>
            <person name="Holt S."/>
            <person name="Cochrane G."/>
            <person name="Meng A."/>
            <person name="Brown T."/>
            <person name="Cohen L."/>
        </authorList>
    </citation>
    <scope>NUCLEOTIDE SEQUENCE</scope>
</reference>
<dbReference type="PANTHER" id="PTHR20426:SF0">
    <property type="entry name" value="18S RRNA AMINOCARBOXYPROPYLTRANSFERASE"/>
    <property type="match status" value="1"/>
</dbReference>
<dbReference type="GO" id="GO:0106388">
    <property type="term" value="F:rRNA small subunit aminocarboxypropyltransferase activity"/>
    <property type="evidence" value="ECO:0007669"/>
    <property type="project" value="UniProtKB-EC"/>
</dbReference>
<protein>
    <recommendedName>
        <fullName evidence="6">18S rRNA aminocarboxypropyltransferase</fullName>
        <ecNumber evidence="6">2.5.1.157</ecNumber>
    </recommendedName>
</protein>
<evidence type="ECO:0000313" key="9">
    <source>
        <dbReference type="EMBL" id="CAD8844823.1"/>
    </source>
</evidence>
<evidence type="ECO:0000256" key="5">
    <source>
        <dbReference type="ARBA" id="ARBA00022691"/>
    </source>
</evidence>
<dbReference type="HAMAP" id="MF_01116">
    <property type="entry name" value="TSR3"/>
    <property type="match status" value="1"/>
</dbReference>
<keyword evidence="3 6" id="KW-0698">rRNA processing</keyword>
<comment type="caution">
    <text evidence="6">Lacks conserved residue(s) required for the propagation of feature annotation.</text>
</comment>
<dbReference type="Pfam" id="PF04034">
    <property type="entry name" value="Ribo_biogen_C"/>
    <property type="match status" value="1"/>
</dbReference>
<feature type="binding site" evidence="6">
    <location>
        <position position="113"/>
    </location>
    <ligand>
        <name>S-adenosyl-L-methionine</name>
        <dbReference type="ChEBI" id="CHEBI:59789"/>
    </ligand>
</feature>
<keyword evidence="2 6" id="KW-0690">Ribosome biogenesis</keyword>
<keyword evidence="5 6" id="KW-0949">S-adenosyl-L-methionine</keyword>
<evidence type="ECO:0000259" key="8">
    <source>
        <dbReference type="Pfam" id="PF04034"/>
    </source>
</evidence>
<evidence type="ECO:0000256" key="4">
    <source>
        <dbReference type="ARBA" id="ARBA00022679"/>
    </source>
</evidence>
<dbReference type="GO" id="GO:0000455">
    <property type="term" value="P:enzyme-directed rRNA pseudouridine synthesis"/>
    <property type="evidence" value="ECO:0007669"/>
    <property type="project" value="UniProtKB-UniRule"/>
</dbReference>
<feature type="compositionally biased region" description="Acidic residues" evidence="7">
    <location>
        <begin position="237"/>
        <end position="251"/>
    </location>
</feature>
<evidence type="ECO:0000256" key="2">
    <source>
        <dbReference type="ARBA" id="ARBA00022517"/>
    </source>
</evidence>
<gene>
    <name evidence="9" type="ORF">NSCI0253_LOCUS19173</name>
</gene>
<name>A0A7S1A7P6_NOCSC</name>
<feature type="binding site" evidence="6">
    <location>
        <position position="65"/>
    </location>
    <ligand>
        <name>S-adenosyl-L-methionine</name>
        <dbReference type="ChEBI" id="CHEBI:59789"/>
    </ligand>
</feature>
<feature type="region of interest" description="Disordered" evidence="7">
    <location>
        <begin position="217"/>
        <end position="260"/>
    </location>
</feature>
<feature type="domain" description="16S/18S rRNA aminocarboxypropyltransferase Tsr3 C-terminal" evidence="8">
    <location>
        <begin position="87"/>
        <end position="214"/>
    </location>
</feature>
<dbReference type="InterPro" id="IPR022968">
    <property type="entry name" value="Tsr3-like"/>
</dbReference>